<feature type="domain" description="Dihydroorotase catalytic" evidence="2">
    <location>
        <begin position="53"/>
        <end position="234"/>
    </location>
</feature>
<dbReference type="InterPro" id="IPR024403">
    <property type="entry name" value="DHOase_cat"/>
</dbReference>
<dbReference type="GO" id="GO:0004038">
    <property type="term" value="F:allantoinase activity"/>
    <property type="evidence" value="ECO:0007669"/>
    <property type="project" value="TreeGrafter"/>
</dbReference>
<dbReference type="NCBIfam" id="TIGR00857">
    <property type="entry name" value="pyrC_multi"/>
    <property type="match status" value="1"/>
</dbReference>
<dbReference type="InterPro" id="IPR011059">
    <property type="entry name" value="Metal-dep_hydrolase_composite"/>
</dbReference>
<evidence type="ECO:0000313" key="4">
    <source>
        <dbReference type="Proteomes" id="UP000030185"/>
    </source>
</evidence>
<dbReference type="GO" id="GO:0004151">
    <property type="term" value="F:dihydroorotase activity"/>
    <property type="evidence" value="ECO:0007669"/>
    <property type="project" value="InterPro"/>
</dbReference>
<dbReference type="InterPro" id="IPR004722">
    <property type="entry name" value="DHOase"/>
</dbReference>
<dbReference type="GO" id="GO:0006221">
    <property type="term" value="P:pyrimidine nucleotide biosynthetic process"/>
    <property type="evidence" value="ECO:0007669"/>
    <property type="project" value="UniProtKB-KW"/>
</dbReference>
<comment type="caution">
    <text evidence="3">The sequence shown here is derived from an EMBL/GenBank/DDBJ whole genome shotgun (WGS) entry which is preliminary data.</text>
</comment>
<dbReference type="InterPro" id="IPR050138">
    <property type="entry name" value="DHOase/Allantoinase_Hydrolase"/>
</dbReference>
<evidence type="ECO:0000259" key="2">
    <source>
        <dbReference type="Pfam" id="PF12890"/>
    </source>
</evidence>
<proteinExistence type="predicted"/>
<dbReference type="GO" id="GO:0005737">
    <property type="term" value="C:cytoplasm"/>
    <property type="evidence" value="ECO:0007669"/>
    <property type="project" value="TreeGrafter"/>
</dbReference>
<protein>
    <submittedName>
        <fullName evidence="3">Dihydroorotase</fullName>
    </submittedName>
</protein>
<evidence type="ECO:0000256" key="1">
    <source>
        <dbReference type="ARBA" id="ARBA00022975"/>
    </source>
</evidence>
<dbReference type="STRING" id="153721.MYP_3389"/>
<dbReference type="Gene3D" id="2.30.40.10">
    <property type="entry name" value="Urease, subunit C, domain 1"/>
    <property type="match status" value="1"/>
</dbReference>
<dbReference type="GO" id="GO:0006145">
    <property type="term" value="P:purine nucleobase catabolic process"/>
    <property type="evidence" value="ECO:0007669"/>
    <property type="project" value="TreeGrafter"/>
</dbReference>
<keyword evidence="1" id="KW-0665">Pyrimidine biosynthesis</keyword>
<keyword evidence="4" id="KW-1185">Reference proteome</keyword>
<organism evidence="3 4">
    <name type="scientific">Sporocytophaga myxococcoides</name>
    <dbReference type="NCBI Taxonomy" id="153721"/>
    <lineage>
        <taxon>Bacteria</taxon>
        <taxon>Pseudomonadati</taxon>
        <taxon>Bacteroidota</taxon>
        <taxon>Cytophagia</taxon>
        <taxon>Cytophagales</taxon>
        <taxon>Cytophagaceae</taxon>
        <taxon>Sporocytophaga</taxon>
    </lineage>
</organism>
<dbReference type="Pfam" id="PF12890">
    <property type="entry name" value="DHOase"/>
    <property type="match status" value="1"/>
</dbReference>
<dbReference type="PANTHER" id="PTHR43668:SF2">
    <property type="entry name" value="ALLANTOINASE"/>
    <property type="match status" value="1"/>
</dbReference>
<dbReference type="eggNOG" id="COG0044">
    <property type="taxonomic scope" value="Bacteria"/>
</dbReference>
<dbReference type="SUPFAM" id="SSF51556">
    <property type="entry name" value="Metallo-dependent hydrolases"/>
    <property type="match status" value="1"/>
</dbReference>
<gene>
    <name evidence="3" type="ORF">MYP_3389</name>
</gene>
<dbReference type="EMBL" id="BBLT01000007">
    <property type="protein sequence ID" value="GAL86160.1"/>
    <property type="molecule type" value="Genomic_DNA"/>
</dbReference>
<accession>A0A098LGQ8</accession>
<reference evidence="3 4" key="1">
    <citation type="submission" date="2014-09" db="EMBL/GenBank/DDBJ databases">
        <title>Sporocytophaga myxococcoides PG-01 genome sequencing.</title>
        <authorList>
            <person name="Liu L."/>
            <person name="Gao P.J."/>
            <person name="Chen G.J."/>
            <person name="Wang L.S."/>
        </authorList>
    </citation>
    <scope>NUCLEOTIDE SEQUENCE [LARGE SCALE GENOMIC DNA]</scope>
    <source>
        <strain evidence="3 4">PG-01</strain>
    </source>
</reference>
<dbReference type="Gene3D" id="3.20.20.140">
    <property type="entry name" value="Metal-dependent hydrolases"/>
    <property type="match status" value="1"/>
</dbReference>
<evidence type="ECO:0000313" key="3">
    <source>
        <dbReference type="EMBL" id="GAL86160.1"/>
    </source>
</evidence>
<dbReference type="CDD" id="cd01317">
    <property type="entry name" value="DHOase_IIa"/>
    <property type="match status" value="1"/>
</dbReference>
<dbReference type="AlphaFoldDB" id="A0A098LGQ8"/>
<dbReference type="GO" id="GO:0046872">
    <property type="term" value="F:metal ion binding"/>
    <property type="evidence" value="ECO:0007669"/>
    <property type="project" value="InterPro"/>
</dbReference>
<name>A0A098LGQ8_9BACT</name>
<dbReference type="SUPFAM" id="SSF51338">
    <property type="entry name" value="Composite domain of metallo-dependent hydrolases"/>
    <property type="match status" value="1"/>
</dbReference>
<dbReference type="InterPro" id="IPR032466">
    <property type="entry name" value="Metal_Hydrolase"/>
</dbReference>
<sequence>MKILLKSAEIIDKNSPYHFQKKNIVIVDGIIEKIGDFEETADIVLESPNLKVSPGWFDLRASIKDPGSEHKEDIHSATRAAASGGFTGIVCMPNTKPVLQTKDLVEYISNRSANKITSVYPVAAVTVDNKGEEITEMIDLHKAGAIAFSDGNKPIWHSDVLLKTLQYLQAFDGLLLVHAEDKYVSMYGQMNEGLTSTLLGLKGLPKLAEEIIVERDLRILRYTGGKIHFSHVSSPRSFELIKEAKAEGLNVTSDITAYNLALDDTLLTSFDTNLKVNPPLRSREDVDAFWNYLKDGVIDAIVSDHNPQDEESKNLEFDLAEFGMIGLESVFSIVNTIKRDISLETLLDKISYAPRKILGLSQPVIKEGALAEITIFDSEREWEFTKNDIRSKSKNTPFVGWKFKGKPLAVINKGMYFINN</sequence>
<dbReference type="Proteomes" id="UP000030185">
    <property type="component" value="Unassembled WGS sequence"/>
</dbReference>
<dbReference type="OrthoDB" id="9765462at2"/>
<dbReference type="PANTHER" id="PTHR43668">
    <property type="entry name" value="ALLANTOINASE"/>
    <property type="match status" value="1"/>
</dbReference>
<dbReference type="RefSeq" id="WP_045465642.1">
    <property type="nucleotide sequence ID" value="NZ_BBLT01000007.1"/>
</dbReference>